<dbReference type="RefSeq" id="WP_188876305.1">
    <property type="nucleotide sequence ID" value="NZ_BMOQ01000001.1"/>
</dbReference>
<evidence type="ECO:0000256" key="1">
    <source>
        <dbReference type="ARBA" id="ARBA00022679"/>
    </source>
</evidence>
<accession>A0A830G839</accession>
<gene>
    <name evidence="4" type="ORF">GCM10009021_00590</name>
</gene>
<evidence type="ECO:0000313" key="5">
    <source>
        <dbReference type="Proteomes" id="UP000608850"/>
    </source>
</evidence>
<dbReference type="InterPro" id="IPR000182">
    <property type="entry name" value="GNAT_dom"/>
</dbReference>
<dbReference type="InterPro" id="IPR050832">
    <property type="entry name" value="Bact_Acetyltransf"/>
</dbReference>
<keyword evidence="2" id="KW-0012">Acyltransferase</keyword>
<dbReference type="PROSITE" id="PS51186">
    <property type="entry name" value="GNAT"/>
    <property type="match status" value="1"/>
</dbReference>
<keyword evidence="5" id="KW-1185">Reference proteome</keyword>
<proteinExistence type="predicted"/>
<dbReference type="AlphaFoldDB" id="A0A830G839"/>
<organism evidence="4 5">
    <name type="scientific">Halarchaeum nitratireducens</name>
    <dbReference type="NCBI Taxonomy" id="489913"/>
    <lineage>
        <taxon>Archaea</taxon>
        <taxon>Methanobacteriati</taxon>
        <taxon>Methanobacteriota</taxon>
        <taxon>Stenosarchaea group</taxon>
        <taxon>Halobacteria</taxon>
        <taxon>Halobacteriales</taxon>
        <taxon>Halobacteriaceae</taxon>
    </lineage>
</organism>
<dbReference type="GO" id="GO:0016747">
    <property type="term" value="F:acyltransferase activity, transferring groups other than amino-acyl groups"/>
    <property type="evidence" value="ECO:0007669"/>
    <property type="project" value="InterPro"/>
</dbReference>
<comment type="caution">
    <text evidence="4">The sequence shown here is derived from an EMBL/GenBank/DDBJ whole genome shotgun (WGS) entry which is preliminary data.</text>
</comment>
<dbReference type="OrthoDB" id="339006at2157"/>
<evidence type="ECO:0000259" key="3">
    <source>
        <dbReference type="PROSITE" id="PS51186"/>
    </source>
</evidence>
<dbReference type="Proteomes" id="UP000608850">
    <property type="component" value="Unassembled WGS sequence"/>
</dbReference>
<evidence type="ECO:0000313" key="4">
    <source>
        <dbReference type="EMBL" id="GGN05603.1"/>
    </source>
</evidence>
<dbReference type="Gene3D" id="3.40.630.30">
    <property type="match status" value="1"/>
</dbReference>
<evidence type="ECO:0000256" key="2">
    <source>
        <dbReference type="ARBA" id="ARBA00023315"/>
    </source>
</evidence>
<dbReference type="EMBL" id="BMOQ01000001">
    <property type="protein sequence ID" value="GGN05603.1"/>
    <property type="molecule type" value="Genomic_DNA"/>
</dbReference>
<keyword evidence="1" id="KW-0808">Transferase</keyword>
<reference evidence="4 5" key="1">
    <citation type="journal article" date="2019" name="Int. J. Syst. Evol. Microbiol.">
        <title>The Global Catalogue of Microorganisms (GCM) 10K type strain sequencing project: providing services to taxonomists for standard genome sequencing and annotation.</title>
        <authorList>
            <consortium name="The Broad Institute Genomics Platform"/>
            <consortium name="The Broad Institute Genome Sequencing Center for Infectious Disease"/>
            <person name="Wu L."/>
            <person name="Ma J."/>
        </authorList>
    </citation>
    <scope>NUCLEOTIDE SEQUENCE [LARGE SCALE GENOMIC DNA]</scope>
    <source>
        <strain evidence="4 5">JCM 16331</strain>
    </source>
</reference>
<dbReference type="PANTHER" id="PTHR43877">
    <property type="entry name" value="AMINOALKYLPHOSPHONATE N-ACETYLTRANSFERASE-RELATED-RELATED"/>
    <property type="match status" value="1"/>
</dbReference>
<sequence>MTQSATRTTTTDELLCDPPFSFRAADGARVEIGAATAGDADALAAMYDAFPLTDRTQGLPPTDADERREWLRTLLDAHGVVARRDGEIVGHAALIEAGDAHELAVFVAPNARGNGVGTGLLRGLLGAHRTRGGGRVWLAVESSNRCARALYRRFDFEVERRGRVELTMARTI</sequence>
<dbReference type="Pfam" id="PF00583">
    <property type="entry name" value="Acetyltransf_1"/>
    <property type="match status" value="1"/>
</dbReference>
<name>A0A830G839_9EURY</name>
<dbReference type="SUPFAM" id="SSF55729">
    <property type="entry name" value="Acyl-CoA N-acyltransferases (Nat)"/>
    <property type="match status" value="1"/>
</dbReference>
<dbReference type="InterPro" id="IPR016181">
    <property type="entry name" value="Acyl_CoA_acyltransferase"/>
</dbReference>
<protein>
    <recommendedName>
        <fullName evidence="3">N-acetyltransferase domain-containing protein</fullName>
    </recommendedName>
</protein>
<feature type="domain" description="N-acetyltransferase" evidence="3">
    <location>
        <begin position="30"/>
        <end position="172"/>
    </location>
</feature>